<gene>
    <name evidence="1" type="ORF">PYW08_013969</name>
</gene>
<dbReference type="Proteomes" id="UP001231649">
    <property type="component" value="Chromosome 5"/>
</dbReference>
<name>A0ACC2R708_9NEOP</name>
<keyword evidence="2" id="KW-1185">Reference proteome</keyword>
<proteinExistence type="predicted"/>
<organism evidence="1 2">
    <name type="scientific">Mythimna loreyi</name>
    <dbReference type="NCBI Taxonomy" id="667449"/>
    <lineage>
        <taxon>Eukaryota</taxon>
        <taxon>Metazoa</taxon>
        <taxon>Ecdysozoa</taxon>
        <taxon>Arthropoda</taxon>
        <taxon>Hexapoda</taxon>
        <taxon>Insecta</taxon>
        <taxon>Pterygota</taxon>
        <taxon>Neoptera</taxon>
        <taxon>Endopterygota</taxon>
        <taxon>Lepidoptera</taxon>
        <taxon>Glossata</taxon>
        <taxon>Ditrysia</taxon>
        <taxon>Noctuoidea</taxon>
        <taxon>Noctuidae</taxon>
        <taxon>Noctuinae</taxon>
        <taxon>Hadenini</taxon>
        <taxon>Mythimna</taxon>
    </lineage>
</organism>
<sequence>MLISYILMMIFIISILGKKCDDIRCSNIIDEVCAIAELKNRSSIKLQYQNICYMRKAACEEESFVEVNQVEDELCYKPKRKMDATGFQGGDGRRVADFSIVGSHQACNHSCPIACTEAYEPACALIWNRGKTKYTLKMMLNHCHIDLFSCATGLNVTIDNLNSCLSNAVKMQLPFVKSVAAMNSLGLITEDANELTPEKYRRANVVRRHKEDDAKNSLKSHLKEVG</sequence>
<reference evidence="1" key="1">
    <citation type="submission" date="2023-03" db="EMBL/GenBank/DDBJ databases">
        <title>Chromosome-level genomes of two armyworms, Mythimna separata and Mythimna loreyi, provide insights into the biosynthesis and reception of sex pheromones.</title>
        <authorList>
            <person name="Zhao H."/>
        </authorList>
    </citation>
    <scope>NUCLEOTIDE SEQUENCE</scope>
    <source>
        <strain evidence="1">BeijingLab</strain>
    </source>
</reference>
<comment type="caution">
    <text evidence="1">The sequence shown here is derived from an EMBL/GenBank/DDBJ whole genome shotgun (WGS) entry which is preliminary data.</text>
</comment>
<evidence type="ECO:0000313" key="2">
    <source>
        <dbReference type="Proteomes" id="UP001231649"/>
    </source>
</evidence>
<evidence type="ECO:0000313" key="1">
    <source>
        <dbReference type="EMBL" id="KAJ8734719.1"/>
    </source>
</evidence>
<protein>
    <submittedName>
        <fullName evidence="1">Uncharacterized protein</fullName>
    </submittedName>
</protein>
<accession>A0ACC2R708</accession>
<dbReference type="EMBL" id="CM056781">
    <property type="protein sequence ID" value="KAJ8734719.1"/>
    <property type="molecule type" value="Genomic_DNA"/>
</dbReference>